<dbReference type="Gene3D" id="1.20.120.330">
    <property type="entry name" value="Nucleotidyltransferases domain 2"/>
    <property type="match status" value="1"/>
</dbReference>
<dbReference type="Pfam" id="PF23742">
    <property type="entry name" value="VBS_C3G9"/>
    <property type="match status" value="1"/>
</dbReference>
<feature type="compositionally biased region" description="Basic and acidic residues" evidence="2">
    <location>
        <begin position="123"/>
        <end position="141"/>
    </location>
</feature>
<keyword evidence="1" id="KW-0677">Repeat</keyword>
<evidence type="ECO:0000259" key="3">
    <source>
        <dbReference type="SMART" id="SM00555"/>
    </source>
</evidence>
<feature type="compositionally biased region" description="Low complexity" evidence="2">
    <location>
        <begin position="771"/>
        <end position="785"/>
    </location>
</feature>
<dbReference type="Pfam" id="PF12205">
    <property type="entry name" value="GIT1_C"/>
    <property type="match status" value="1"/>
</dbReference>
<feature type="region of interest" description="Disordered" evidence="2">
    <location>
        <begin position="312"/>
        <end position="361"/>
    </location>
</feature>
<evidence type="ECO:0000256" key="1">
    <source>
        <dbReference type="ARBA" id="ARBA00022737"/>
    </source>
</evidence>
<dbReference type="InterPro" id="IPR022018">
    <property type="entry name" value="GIT1_C"/>
</dbReference>
<dbReference type="PANTHER" id="PTHR21601">
    <property type="entry name" value="SPA2 PROTEIN"/>
    <property type="match status" value="1"/>
</dbReference>
<evidence type="ECO:0000313" key="5">
    <source>
        <dbReference type="Proteomes" id="UP000245946"/>
    </source>
</evidence>
<feature type="compositionally biased region" description="Gly residues" evidence="2">
    <location>
        <begin position="26"/>
        <end position="35"/>
    </location>
</feature>
<name>A0A316Z7V3_9BASI</name>
<protein>
    <recommendedName>
        <fullName evidence="3">GIT Spa2 homology (SHD) domain-containing protein</fullName>
    </recommendedName>
</protein>
<dbReference type="InterPro" id="IPR013724">
    <property type="entry name" value="GIT_SHD"/>
</dbReference>
<dbReference type="GO" id="GO:0005826">
    <property type="term" value="C:actomyosin contractile ring"/>
    <property type="evidence" value="ECO:0007669"/>
    <property type="project" value="TreeGrafter"/>
</dbReference>
<dbReference type="Pfam" id="PF08518">
    <property type="entry name" value="GIT_SHD"/>
    <property type="match status" value="2"/>
</dbReference>
<sequence length="1043" mass="112997">MAAPMASYRPNPPQHAYSASSSSSLTGGGGGGGAAGRYVPYASAAPGASSSSGSDMMSPPGSARILPPSSALGRQNGSQSSQRGYAQQPYHPSSGLGRTNGSQSSQQSRGGPGGSVDYPTIHGAHDDEQMRVRRPRPDTEEIKRVGRTHYQELLGFLRSHLQKGQTGPRSNAREKLTRLSKQQFTELSTDVYDELMRRLSNGRSGVEMPHLAVREEFHPKRNQARQKLATLPKTRFKDLSSDVFFELERRFPELRDEFRPEAMHRERDELSAAAAAAASASTTSAAGTTADVIIPAKSTLVSEDIAVPYSTAEGDTSAASTSRDAPLSPARPSNGARARASDSDDAADHEERRETMYSQASSVGTGFFNGYAASRGTESIASPSLGSREPPSTFGIEKLRSDYEFRIATLQQRVGTLETQASEAREEADDLRRERERWQADMRAARERQADLEKDVEEEKRRHEELERDASRSRERHDKSSAELQSTLRQLDELRSQHEALQTEREARGDSESVEQLREELSSLQSEYSHQEELVQELRGEVTSLLDELRQLSARNDSMQAEKESDLAVVRDLNNQMQGYKRKYESAKTELRALKATSQLFVQPPKADDVMQTTERGAIADINLTAFQSSIDELLSAARSKSPGSVLLSMKTVVLATTLVTDDAIKWETTNGSELSPEEREQLVLLKSKASGTLNNLMTACRNHASSHGMSPVSLLDAAASHVSSTVVDLAKLLKIRKASQSETDELEATFAQGTLANGLKPLHINAVASASSSRETPFSPSSLSAGAEFRPRVPATQAEDRLNPNSASDGARFSPRTHGTLGRYSPVGYRPDVNRKNSHGGEVSWRGEQRQRAASISSTSSAAAANGNAAPPAVPDIHQALRSKSINSNTTTRRSSSSASPPRSPGRYGNGDAAPGTDDSEENWAELRNYIEVQTESIVHAIQALLSAIREGATGVQLNENLEQITTIVSSIIAISKDNLPAGPRAAEGERILQALTVDCEKLSEMQSRPTFDKATKSTMASASYGVAKGLKALNALLSPLE</sequence>
<evidence type="ECO:0000313" key="4">
    <source>
        <dbReference type="EMBL" id="PWN97022.1"/>
    </source>
</evidence>
<dbReference type="GO" id="GO:0005078">
    <property type="term" value="F:MAP-kinase scaffold activity"/>
    <property type="evidence" value="ECO:0007669"/>
    <property type="project" value="TreeGrafter"/>
</dbReference>
<feature type="compositionally biased region" description="Polar residues" evidence="2">
    <location>
        <begin position="72"/>
        <end position="85"/>
    </location>
</feature>
<feature type="compositionally biased region" description="Basic and acidic residues" evidence="2">
    <location>
        <begin position="442"/>
        <end position="481"/>
    </location>
</feature>
<feature type="compositionally biased region" description="Low complexity" evidence="2">
    <location>
        <begin position="42"/>
        <end position="63"/>
    </location>
</feature>
<organism evidence="4 5">
    <name type="scientific">Tilletiopsis washingtonensis</name>
    <dbReference type="NCBI Taxonomy" id="58919"/>
    <lineage>
        <taxon>Eukaryota</taxon>
        <taxon>Fungi</taxon>
        <taxon>Dikarya</taxon>
        <taxon>Basidiomycota</taxon>
        <taxon>Ustilaginomycotina</taxon>
        <taxon>Exobasidiomycetes</taxon>
        <taxon>Entylomatales</taxon>
        <taxon>Entylomatales incertae sedis</taxon>
        <taxon>Tilletiopsis</taxon>
    </lineage>
</organism>
<feature type="region of interest" description="Disordered" evidence="2">
    <location>
        <begin position="771"/>
        <end position="790"/>
    </location>
</feature>
<dbReference type="AlphaFoldDB" id="A0A316Z7V3"/>
<feature type="domain" description="GIT Spa2 homology (SHD)" evidence="3">
    <location>
        <begin position="224"/>
        <end position="254"/>
    </location>
</feature>
<dbReference type="GO" id="GO:1902716">
    <property type="term" value="C:cell cortex of growing cell tip"/>
    <property type="evidence" value="ECO:0007669"/>
    <property type="project" value="TreeGrafter"/>
</dbReference>
<dbReference type="RefSeq" id="XP_025597301.1">
    <property type="nucleotide sequence ID" value="XM_025740609.1"/>
</dbReference>
<feature type="region of interest" description="Disordered" evidence="2">
    <location>
        <begin position="442"/>
        <end position="484"/>
    </location>
</feature>
<evidence type="ECO:0000256" key="2">
    <source>
        <dbReference type="SAM" id="MobiDB-lite"/>
    </source>
</evidence>
<dbReference type="GeneID" id="37268155"/>
<feature type="compositionally biased region" description="Polar residues" evidence="2">
    <location>
        <begin position="313"/>
        <end position="323"/>
    </location>
</feature>
<reference evidence="4 5" key="1">
    <citation type="journal article" date="2018" name="Mol. Biol. Evol.">
        <title>Broad Genomic Sampling Reveals a Smut Pathogenic Ancestry of the Fungal Clade Ustilaginomycotina.</title>
        <authorList>
            <person name="Kijpornyongpan T."/>
            <person name="Mondo S.J."/>
            <person name="Barry K."/>
            <person name="Sandor L."/>
            <person name="Lee J."/>
            <person name="Lipzen A."/>
            <person name="Pangilinan J."/>
            <person name="LaButti K."/>
            <person name="Hainaut M."/>
            <person name="Henrissat B."/>
            <person name="Grigoriev I.V."/>
            <person name="Spatafora J.W."/>
            <person name="Aime M.C."/>
        </authorList>
    </citation>
    <scope>NUCLEOTIDE SEQUENCE [LARGE SCALE GENOMIC DNA]</scope>
    <source>
        <strain evidence="4 5">MCA 4186</strain>
    </source>
</reference>
<dbReference type="InterPro" id="IPR056439">
    <property type="entry name" value="VBS_C3G9"/>
</dbReference>
<dbReference type="STRING" id="58919.A0A316Z7V3"/>
<accession>A0A316Z7V3</accession>
<feature type="domain" description="GIT Spa2 homology (SHD)" evidence="3">
    <location>
        <begin position="172"/>
        <end position="202"/>
    </location>
</feature>
<dbReference type="SMART" id="SM00555">
    <property type="entry name" value="GIT"/>
    <property type="match status" value="2"/>
</dbReference>
<proteinExistence type="predicted"/>
<dbReference type="InterPro" id="IPR039892">
    <property type="entry name" value="Spa2/Sph1"/>
</dbReference>
<feature type="region of interest" description="Disordered" evidence="2">
    <location>
        <begin position="796"/>
        <end position="921"/>
    </location>
</feature>
<dbReference type="Proteomes" id="UP000245946">
    <property type="component" value="Unassembled WGS sequence"/>
</dbReference>
<feature type="compositionally biased region" description="Low complexity" evidence="2">
    <location>
        <begin position="883"/>
        <end position="908"/>
    </location>
</feature>
<gene>
    <name evidence="4" type="ORF">FA09DRAFT_309485</name>
</gene>
<feature type="compositionally biased region" description="Low complexity" evidence="2">
    <location>
        <begin position="854"/>
        <end position="872"/>
    </location>
</feature>
<dbReference type="PANTHER" id="PTHR21601:SF0">
    <property type="entry name" value="PROTEIN SPA2-RELATED"/>
    <property type="match status" value="1"/>
</dbReference>
<keyword evidence="5" id="KW-1185">Reference proteome</keyword>
<dbReference type="EMBL" id="KZ819296">
    <property type="protein sequence ID" value="PWN97022.1"/>
    <property type="molecule type" value="Genomic_DNA"/>
</dbReference>
<feature type="region of interest" description="Disordered" evidence="2">
    <location>
        <begin position="1"/>
        <end position="141"/>
    </location>
</feature>
<dbReference type="OrthoDB" id="5588096at2759"/>